<dbReference type="EMBL" id="CM046130">
    <property type="protein sequence ID" value="KAI8431374.1"/>
    <property type="molecule type" value="Genomic_DNA"/>
</dbReference>
<accession>A0ACC0K4L8</accession>
<dbReference type="Proteomes" id="UP001064048">
    <property type="component" value="Chromosome 30"/>
</dbReference>
<keyword evidence="2" id="KW-1185">Reference proteome</keyword>
<protein>
    <submittedName>
        <fullName evidence="1">Uncharacterized protein</fullName>
    </submittedName>
</protein>
<sequence>MAGVHSDSPPPYHALEEGFKTEDNHFQGTEVIMPPSHDDPDYAYGVLFEHKDNRIGFIQKVILIKLFQILLVTIPLAVFASEPYEIYRMMEHNYNGHSNLLVVSSLLLLAVLGLIHYCDKARFARPYNYLFLLAYPLSFGFFVAVVTWRFGSGEILLSWMLFLITVFFMLVYSILALQSKIEFKTSIGISIAAGSFIVSYALTIPFIYVNAFGVLYCSLALFMLTAYILYDIRLMMSRNYRLHMSPSDFVKAAVIMHIDYRYMIMDIMLKKNTDDDADPVFNNAA</sequence>
<organism evidence="1 2">
    <name type="scientific">Choristoneura fumiferana</name>
    <name type="common">Spruce budworm moth</name>
    <name type="synonym">Archips fumiferana</name>
    <dbReference type="NCBI Taxonomy" id="7141"/>
    <lineage>
        <taxon>Eukaryota</taxon>
        <taxon>Metazoa</taxon>
        <taxon>Ecdysozoa</taxon>
        <taxon>Arthropoda</taxon>
        <taxon>Hexapoda</taxon>
        <taxon>Insecta</taxon>
        <taxon>Pterygota</taxon>
        <taxon>Neoptera</taxon>
        <taxon>Endopterygota</taxon>
        <taxon>Lepidoptera</taxon>
        <taxon>Glossata</taxon>
        <taxon>Ditrysia</taxon>
        <taxon>Tortricoidea</taxon>
        <taxon>Tortricidae</taxon>
        <taxon>Tortricinae</taxon>
        <taxon>Choristoneura</taxon>
    </lineage>
</organism>
<evidence type="ECO:0000313" key="1">
    <source>
        <dbReference type="EMBL" id="KAI8431374.1"/>
    </source>
</evidence>
<name>A0ACC0K4L8_CHOFU</name>
<evidence type="ECO:0000313" key="2">
    <source>
        <dbReference type="Proteomes" id="UP001064048"/>
    </source>
</evidence>
<reference evidence="1 2" key="1">
    <citation type="journal article" date="2022" name="Genome Biol. Evol.">
        <title>The Spruce Budworm Genome: Reconstructing the Evolutionary History of Antifreeze Proteins.</title>
        <authorList>
            <person name="Beliveau C."/>
            <person name="Gagne P."/>
            <person name="Picq S."/>
            <person name="Vernygora O."/>
            <person name="Keeling C.I."/>
            <person name="Pinkney K."/>
            <person name="Doucet D."/>
            <person name="Wen F."/>
            <person name="Johnston J.S."/>
            <person name="Maaroufi H."/>
            <person name="Boyle B."/>
            <person name="Laroche J."/>
            <person name="Dewar K."/>
            <person name="Juretic N."/>
            <person name="Blackburn G."/>
            <person name="Nisole A."/>
            <person name="Brunet B."/>
            <person name="Brandao M."/>
            <person name="Lumley L."/>
            <person name="Duan J."/>
            <person name="Quan G."/>
            <person name="Lucarotti C.J."/>
            <person name="Roe A.D."/>
            <person name="Sperling F.A.H."/>
            <person name="Levesque R.C."/>
            <person name="Cusson M."/>
        </authorList>
    </citation>
    <scope>NUCLEOTIDE SEQUENCE [LARGE SCALE GENOMIC DNA]</scope>
    <source>
        <strain evidence="1">Glfc:IPQL:Cfum</strain>
    </source>
</reference>
<gene>
    <name evidence="1" type="ORF">MSG28_015908</name>
</gene>
<comment type="caution">
    <text evidence="1">The sequence shown here is derived from an EMBL/GenBank/DDBJ whole genome shotgun (WGS) entry which is preliminary data.</text>
</comment>
<proteinExistence type="predicted"/>